<keyword evidence="1" id="KW-1133">Transmembrane helix</keyword>
<comment type="caution">
    <text evidence="2">The sequence shown here is derived from an EMBL/GenBank/DDBJ whole genome shotgun (WGS) entry which is preliminary data.</text>
</comment>
<evidence type="ECO:0000256" key="1">
    <source>
        <dbReference type="SAM" id="Phobius"/>
    </source>
</evidence>
<dbReference type="Proteomes" id="UP000009320">
    <property type="component" value="Unassembled WGS sequence"/>
</dbReference>
<accession>I7LAE9</accession>
<evidence type="ECO:0008006" key="4">
    <source>
        <dbReference type="Google" id="ProtNLM"/>
    </source>
</evidence>
<protein>
    <recommendedName>
        <fullName evidence="4">G-protein coupled receptors family 1 profile domain-containing protein</fullName>
    </recommendedName>
</protein>
<feature type="transmembrane region" description="Helical" evidence="1">
    <location>
        <begin position="48"/>
        <end position="66"/>
    </location>
</feature>
<dbReference type="PATRIC" id="fig|1423758.3.peg.719"/>
<evidence type="ECO:0000313" key="2">
    <source>
        <dbReference type="EMBL" id="CCI82194.1"/>
    </source>
</evidence>
<sequence>MRIFEGIGLIIYLFLTAIVIRHQIQAKKSFRTNKINAETFQKLTKRNLILLTLIVIFLLLFLYTPFKLIFI</sequence>
<dbReference type="AlphaFoldDB" id="I7LAE9"/>
<proteinExistence type="predicted"/>
<keyword evidence="1" id="KW-0812">Transmembrane</keyword>
<reference evidence="2 3" key="1">
    <citation type="submission" date="2012-06" db="EMBL/GenBank/DDBJ databases">
        <title>Draft Genome Sequence of Lactobacillus hominis Strain CRBIP 24.179T, isolated from human intestine.</title>
        <authorList>
            <person name="Cousin S."/>
            <person name="Ma L."/>
            <person name="Bizet C."/>
            <person name="Loux V."/>
            <person name="Bouchier C."/>
            <person name="Clermont D."/>
            <person name="Creno S."/>
        </authorList>
    </citation>
    <scope>NUCLEOTIDE SEQUENCE [LARGE SCALE GENOMIC DNA]</scope>
    <source>
        <strain evidence="3">CRBIP 24.179T</strain>
    </source>
</reference>
<evidence type="ECO:0000313" key="3">
    <source>
        <dbReference type="Proteomes" id="UP000009320"/>
    </source>
</evidence>
<keyword evidence="3" id="KW-1185">Reference proteome</keyword>
<organism evidence="2 3">
    <name type="scientific">Lactobacillus hominis DSM 23910 = CRBIP 24.179</name>
    <dbReference type="NCBI Taxonomy" id="1423758"/>
    <lineage>
        <taxon>Bacteria</taxon>
        <taxon>Bacillati</taxon>
        <taxon>Bacillota</taxon>
        <taxon>Bacilli</taxon>
        <taxon>Lactobacillales</taxon>
        <taxon>Lactobacillaceae</taxon>
        <taxon>Lactobacillus</taxon>
    </lineage>
</organism>
<feature type="transmembrane region" description="Helical" evidence="1">
    <location>
        <begin position="6"/>
        <end position="24"/>
    </location>
</feature>
<keyword evidence="1" id="KW-0472">Membrane</keyword>
<dbReference type="eggNOG" id="ENOG5032MH9">
    <property type="taxonomic scope" value="Bacteria"/>
</dbReference>
<dbReference type="EMBL" id="CAKE01000017">
    <property type="protein sequence ID" value="CCI82194.1"/>
    <property type="molecule type" value="Genomic_DNA"/>
</dbReference>
<name>I7LAE9_9LACO</name>
<gene>
    <name evidence="2" type="ORF">BN55_02490</name>
</gene>